<comment type="pathway">
    <text evidence="2">Siderophore biosynthesis.</text>
</comment>
<accession>A0ABU1NCR6</accession>
<sequence>MPDDSSATALPPVPMQFTASQRDRAALEALARQARADLERINVPPAAWMLSAESATDASPVLDVLVAGAGMCGQTAAFALRREGLTNIRVVDRAARGEEGPWGSYARMLTLRSPKQVGGPELGVPSLSFRAWYEAQHGSEEWQALHKIGRIDWRDYLLWVRDTAGLAVDNGVRLRSVSHAEGGRLLSIELEAPGGRRETVRARQLVLALGRDGSGAPRWPDFPSLRRDDPLAAGRVFHSADAIDFAALEGQRIGVLGAGASAFDNAGCALEAGAAEVQLFARRAHLPQVNKSKAASSHGFLRGFEGLDDARKWRVYTYIFDEQVPPPWESVRRCDAHAGFTLSLGTPWLDVAPDEDGVSVTLPNGGIERFDAVIFGTGFDVDLLDRPELARYTPLVDTWACHVPPEEAQRHPEPTRFPYLGAGFELRARASGAPDAAAALSRMRLFNWGATMSHGALAGDIPGLAIGATRLAQAIARDLFVEDADRHWARLQAHDEPELAPTRWYVPPDRRERP</sequence>
<keyword evidence="5" id="KW-0274">FAD</keyword>
<dbReference type="InterPro" id="IPR036188">
    <property type="entry name" value="FAD/NAD-bd_sf"/>
</dbReference>
<dbReference type="PANTHER" id="PTHR43539">
    <property type="entry name" value="FLAVIN-BINDING MONOOXYGENASE-LIKE PROTEIN (AFU_ORTHOLOGUE AFUA_4G09220)"/>
    <property type="match status" value="1"/>
</dbReference>
<name>A0ABU1NCR6_9BURK</name>
<dbReference type="Proteomes" id="UP001184230">
    <property type="component" value="Unassembled WGS sequence"/>
</dbReference>
<evidence type="ECO:0000256" key="3">
    <source>
        <dbReference type="ARBA" id="ARBA00007588"/>
    </source>
</evidence>
<evidence type="ECO:0000313" key="9">
    <source>
        <dbReference type="Proteomes" id="UP001184230"/>
    </source>
</evidence>
<dbReference type="RefSeq" id="WP_309900731.1">
    <property type="nucleotide sequence ID" value="NZ_JAVDRF010000003.1"/>
</dbReference>
<dbReference type="Gene3D" id="3.50.50.60">
    <property type="entry name" value="FAD/NAD(P)-binding domain"/>
    <property type="match status" value="1"/>
</dbReference>
<reference evidence="8 9" key="1">
    <citation type="submission" date="2023-07" db="EMBL/GenBank/DDBJ databases">
        <title>Sorghum-associated microbial communities from plants grown in Nebraska, USA.</title>
        <authorList>
            <person name="Schachtman D."/>
        </authorList>
    </citation>
    <scope>NUCLEOTIDE SEQUENCE [LARGE SCALE GENOMIC DNA]</scope>
    <source>
        <strain evidence="8 9">DS1781</strain>
    </source>
</reference>
<evidence type="ECO:0000256" key="6">
    <source>
        <dbReference type="ARBA" id="ARBA00022857"/>
    </source>
</evidence>
<comment type="similarity">
    <text evidence="3">Belongs to the lysine N(6)-hydroxylase/L-ornithine N(5)-oxygenase family.</text>
</comment>
<evidence type="ECO:0000256" key="2">
    <source>
        <dbReference type="ARBA" id="ARBA00004924"/>
    </source>
</evidence>
<dbReference type="SUPFAM" id="SSF51905">
    <property type="entry name" value="FAD/NAD(P)-binding domain"/>
    <property type="match status" value="1"/>
</dbReference>
<dbReference type="InterPro" id="IPR025700">
    <property type="entry name" value="Lys/Orn_oxygenase"/>
</dbReference>
<dbReference type="Pfam" id="PF13434">
    <property type="entry name" value="Lys_Orn_oxgnase"/>
    <property type="match status" value="1"/>
</dbReference>
<organism evidence="8 9">
    <name type="scientific">Variovorax soli</name>
    <dbReference type="NCBI Taxonomy" id="376815"/>
    <lineage>
        <taxon>Bacteria</taxon>
        <taxon>Pseudomonadati</taxon>
        <taxon>Pseudomonadota</taxon>
        <taxon>Betaproteobacteria</taxon>
        <taxon>Burkholderiales</taxon>
        <taxon>Comamonadaceae</taxon>
        <taxon>Variovorax</taxon>
    </lineage>
</organism>
<proteinExistence type="inferred from homology"/>
<evidence type="ECO:0000256" key="7">
    <source>
        <dbReference type="ARBA" id="ARBA00023002"/>
    </source>
</evidence>
<dbReference type="EMBL" id="JAVDRF010000003">
    <property type="protein sequence ID" value="MDR6536077.1"/>
    <property type="molecule type" value="Genomic_DNA"/>
</dbReference>
<keyword evidence="4" id="KW-0285">Flavoprotein</keyword>
<comment type="caution">
    <text evidence="8">The sequence shown here is derived from an EMBL/GenBank/DDBJ whole genome shotgun (WGS) entry which is preliminary data.</text>
</comment>
<evidence type="ECO:0000256" key="1">
    <source>
        <dbReference type="ARBA" id="ARBA00001974"/>
    </source>
</evidence>
<keyword evidence="9" id="KW-1185">Reference proteome</keyword>
<evidence type="ECO:0000313" key="8">
    <source>
        <dbReference type="EMBL" id="MDR6536077.1"/>
    </source>
</evidence>
<dbReference type="InterPro" id="IPR050982">
    <property type="entry name" value="Auxin_biosynth/cation_transpt"/>
</dbReference>
<evidence type="ECO:0000256" key="5">
    <source>
        <dbReference type="ARBA" id="ARBA00022827"/>
    </source>
</evidence>
<dbReference type="PANTHER" id="PTHR43539:SF91">
    <property type="entry name" value="FAD-DEPENDENT URATE HYDROXYLASE"/>
    <property type="match status" value="1"/>
</dbReference>
<gene>
    <name evidence="8" type="ORF">J2739_001847</name>
</gene>
<protein>
    <submittedName>
        <fullName evidence="8">Cation diffusion facilitator CzcD-associated flavoprotein CzcO</fullName>
    </submittedName>
</protein>
<keyword evidence="7" id="KW-0560">Oxidoreductase</keyword>
<evidence type="ECO:0000256" key="4">
    <source>
        <dbReference type="ARBA" id="ARBA00022630"/>
    </source>
</evidence>
<comment type="cofactor">
    <cofactor evidence="1">
        <name>FAD</name>
        <dbReference type="ChEBI" id="CHEBI:57692"/>
    </cofactor>
</comment>
<keyword evidence="6" id="KW-0521">NADP</keyword>